<dbReference type="PANTHER" id="PTHR43014:SF4">
    <property type="entry name" value="PYRIDINE NUCLEOTIDE-DISULFIDE OXIDOREDUCTASE RCLA-RELATED"/>
    <property type="match status" value="1"/>
</dbReference>
<feature type="binding site" evidence="5">
    <location>
        <position position="53"/>
    </location>
    <ligand>
        <name>FAD</name>
        <dbReference type="ChEBI" id="CHEBI:57692"/>
    </ligand>
</feature>
<comment type="similarity">
    <text evidence="1">Belongs to the class-I pyridine nucleotide-disulfide oxidoreductase family.</text>
</comment>
<keyword evidence="2" id="KW-0285">Flavoprotein</keyword>
<evidence type="ECO:0000256" key="1">
    <source>
        <dbReference type="ARBA" id="ARBA00007532"/>
    </source>
</evidence>
<comment type="cofactor">
    <cofactor evidence="5">
        <name>FAD</name>
        <dbReference type="ChEBI" id="CHEBI:57692"/>
    </cofactor>
    <text evidence="5">Binds 1 FAD per subunit.</text>
</comment>
<dbReference type="SUPFAM" id="SSF51905">
    <property type="entry name" value="FAD/NAD(P)-binding domain"/>
    <property type="match status" value="1"/>
</dbReference>
<evidence type="ECO:0000256" key="6">
    <source>
        <dbReference type="PIRSR" id="PIRSR000350-4"/>
    </source>
</evidence>
<dbReference type="Gene3D" id="3.50.50.60">
    <property type="entry name" value="FAD/NAD(P)-binding domain"/>
    <property type="match status" value="2"/>
</dbReference>
<keyword evidence="10" id="KW-1185">Reference proteome</keyword>
<feature type="active site" description="Proton acceptor" evidence="4">
    <location>
        <position position="449"/>
    </location>
</feature>
<evidence type="ECO:0000256" key="5">
    <source>
        <dbReference type="PIRSR" id="PIRSR000350-3"/>
    </source>
</evidence>
<evidence type="ECO:0000259" key="7">
    <source>
        <dbReference type="Pfam" id="PF02852"/>
    </source>
</evidence>
<dbReference type="SUPFAM" id="SSF55424">
    <property type="entry name" value="FAD/NAD-linked reductases, dimerisation (C-terminal) domain"/>
    <property type="match status" value="1"/>
</dbReference>
<dbReference type="PANTHER" id="PTHR43014">
    <property type="entry name" value="MERCURIC REDUCTASE"/>
    <property type="match status" value="1"/>
</dbReference>
<evidence type="ECO:0000256" key="3">
    <source>
        <dbReference type="ARBA" id="ARBA00022827"/>
    </source>
</evidence>
<keyword evidence="5" id="KW-0547">Nucleotide-binding</keyword>
<dbReference type="Gene3D" id="3.30.390.30">
    <property type="match status" value="1"/>
</dbReference>
<keyword evidence="3 5" id="KW-0274">FAD</keyword>
<dbReference type="AlphaFoldDB" id="A0A4Y3IPC8"/>
<evidence type="ECO:0000313" key="10">
    <source>
        <dbReference type="Proteomes" id="UP000318242"/>
    </source>
</evidence>
<dbReference type="Pfam" id="PF07992">
    <property type="entry name" value="Pyr_redox_2"/>
    <property type="match status" value="1"/>
</dbReference>
<dbReference type="RefSeq" id="WP_141271607.1">
    <property type="nucleotide sequence ID" value="NZ_BJLH01000010.1"/>
</dbReference>
<dbReference type="InterPro" id="IPR023753">
    <property type="entry name" value="FAD/NAD-binding_dom"/>
</dbReference>
<dbReference type="InterPro" id="IPR016156">
    <property type="entry name" value="FAD/NAD-linked_Rdtase_dimer_sf"/>
</dbReference>
<organism evidence="9 10">
    <name type="scientific">Vibrio comitans NBRC 102076</name>
    <dbReference type="NCBI Taxonomy" id="1219078"/>
    <lineage>
        <taxon>Bacteria</taxon>
        <taxon>Pseudomonadati</taxon>
        <taxon>Pseudomonadota</taxon>
        <taxon>Gammaproteobacteria</taxon>
        <taxon>Vibrionales</taxon>
        <taxon>Vibrionaceae</taxon>
        <taxon>Vibrio</taxon>
    </lineage>
</organism>
<dbReference type="InterPro" id="IPR036188">
    <property type="entry name" value="FAD/NAD-bd_sf"/>
</dbReference>
<dbReference type="GO" id="GO:0003955">
    <property type="term" value="F:NAD(P)H dehydrogenase (quinone) activity"/>
    <property type="evidence" value="ECO:0007669"/>
    <property type="project" value="TreeGrafter"/>
</dbReference>
<feature type="domain" description="Pyridine nucleotide-disulphide oxidoreductase dimerisation" evidence="7">
    <location>
        <begin position="353"/>
        <end position="459"/>
    </location>
</feature>
<dbReference type="PIRSF" id="PIRSF000350">
    <property type="entry name" value="Mercury_reductase_MerA"/>
    <property type="match status" value="1"/>
</dbReference>
<dbReference type="Pfam" id="PF02852">
    <property type="entry name" value="Pyr_redox_dim"/>
    <property type="match status" value="1"/>
</dbReference>
<reference evidence="9 10" key="1">
    <citation type="submission" date="2019-06" db="EMBL/GenBank/DDBJ databases">
        <title>Whole genome shotgun sequence of Vibrio comitans NBRC 102076.</title>
        <authorList>
            <person name="Hosoyama A."/>
            <person name="Uohara A."/>
            <person name="Ohji S."/>
            <person name="Ichikawa N."/>
        </authorList>
    </citation>
    <scope>NUCLEOTIDE SEQUENCE [LARGE SCALE GENOMIC DNA]</scope>
    <source>
        <strain evidence="9 10">NBRC 102076</strain>
    </source>
</reference>
<dbReference type="EMBL" id="BJLH01000010">
    <property type="protein sequence ID" value="GEA61226.1"/>
    <property type="molecule type" value="Genomic_DNA"/>
</dbReference>
<feature type="binding site" evidence="5">
    <location>
        <position position="314"/>
    </location>
    <ligand>
        <name>FAD</name>
        <dbReference type="ChEBI" id="CHEBI:57692"/>
    </ligand>
</feature>
<comment type="caution">
    <text evidence="9">The sequence shown here is derived from an EMBL/GenBank/DDBJ whole genome shotgun (WGS) entry which is preliminary data.</text>
</comment>
<evidence type="ECO:0000256" key="2">
    <source>
        <dbReference type="ARBA" id="ARBA00022630"/>
    </source>
</evidence>
<feature type="binding site" evidence="5">
    <location>
        <position position="272"/>
    </location>
    <ligand>
        <name>NAD(+)</name>
        <dbReference type="ChEBI" id="CHEBI:57540"/>
    </ligand>
</feature>
<feature type="disulfide bond" description="Redox-active" evidence="6">
    <location>
        <begin position="44"/>
        <end position="49"/>
    </location>
</feature>
<dbReference type="PRINTS" id="PR00411">
    <property type="entry name" value="PNDRDTASEI"/>
</dbReference>
<feature type="binding site" evidence="5">
    <location>
        <begin position="143"/>
        <end position="145"/>
    </location>
    <ligand>
        <name>FAD</name>
        <dbReference type="ChEBI" id="CHEBI:57692"/>
    </ligand>
</feature>
<dbReference type="InterPro" id="IPR004099">
    <property type="entry name" value="Pyr_nucl-diS_OxRdtase_dimer"/>
</dbReference>
<evidence type="ECO:0000259" key="8">
    <source>
        <dbReference type="Pfam" id="PF07992"/>
    </source>
</evidence>
<feature type="domain" description="FAD/NAD(P)-binding" evidence="8">
    <location>
        <begin position="8"/>
        <end position="329"/>
    </location>
</feature>
<accession>A0A4Y3IPC8</accession>
<sequence length="484" mass="52556">MKKTLTVDVAIIGSGTAGLSAYRAAKLKTPNVVMIEGGQYGTTCARVGCMPSKLLIAAAERAHQVETSEKFGISYNGEHQIDGRQIMGHLKSERDRFVGFVIEGVNAIPEQDRLVGHARFVDQHTIKIDDDITVNAERIVIATGSRPSYPPAWNKLGSKVIVNDDVFEWDELPKSVAVFGPGVIGLELGQALHRLGVDVRVFGMGGKVGPLSDPKVTECAIEVFKSEFYLDVNADVKSIELSEDGSAVEVTHINLNGEVETFTCDYLLAATGRRPNIDTLDIQNTDIALDERGVPIANPSTMQTSVPNIFIAGDASNQLPLLHEAADQGFIAGTNAGSFPDIESGLRRSAIGVVFSDPQIGTVGQTHHQLTNQYHGNFAVGEMSYVSQGRSRVMQQNKGLMRVYGEFGSNKFLGAEFFGPASEHIAHLLAWAHQQNMTVPEMLDMPFYHPVIEEGLRTALRDLNETLRSCNCPKEDCSNCTPGC</sequence>
<evidence type="ECO:0000256" key="4">
    <source>
        <dbReference type="PIRSR" id="PIRSR000350-2"/>
    </source>
</evidence>
<dbReference type="OrthoDB" id="9800167at2"/>
<gene>
    <name evidence="9" type="ORF">VCO01S_24190</name>
</gene>
<dbReference type="PRINTS" id="PR00368">
    <property type="entry name" value="FADPNR"/>
</dbReference>
<dbReference type="NCBIfam" id="NF004939">
    <property type="entry name" value="PRK06292.1-1"/>
    <property type="match status" value="1"/>
</dbReference>
<dbReference type="InterPro" id="IPR001100">
    <property type="entry name" value="Pyr_nuc-diS_OxRdtase"/>
</dbReference>
<dbReference type="GO" id="GO:0050660">
    <property type="term" value="F:flavin adenine dinucleotide binding"/>
    <property type="evidence" value="ECO:0007669"/>
    <property type="project" value="TreeGrafter"/>
</dbReference>
<proteinExistence type="inferred from homology"/>
<dbReference type="Proteomes" id="UP000318242">
    <property type="component" value="Unassembled WGS sequence"/>
</dbReference>
<feature type="binding site" evidence="5">
    <location>
        <begin position="180"/>
        <end position="187"/>
    </location>
    <ligand>
        <name>NAD(+)</name>
        <dbReference type="ChEBI" id="CHEBI:57540"/>
    </ligand>
</feature>
<evidence type="ECO:0000313" key="9">
    <source>
        <dbReference type="EMBL" id="GEA61226.1"/>
    </source>
</evidence>
<name>A0A4Y3IPC8_9VIBR</name>
<keyword evidence="5" id="KW-0520">NAD</keyword>
<protein>
    <submittedName>
        <fullName evidence="9">Dihydrolipoyl dehydrogenase</fullName>
    </submittedName>
</protein>